<dbReference type="SMART" id="SM00090">
    <property type="entry name" value="RIO"/>
    <property type="match status" value="1"/>
</dbReference>
<dbReference type="GO" id="GO:0046872">
    <property type="term" value="F:metal ion binding"/>
    <property type="evidence" value="ECO:0007669"/>
    <property type="project" value="UniProtKB-KW"/>
</dbReference>
<keyword evidence="7" id="KW-0418">Kinase</keyword>
<comment type="caution">
    <text evidence="14">The sequence shown here is derived from an EMBL/GenBank/DDBJ whole genome shotgun (WGS) entry which is preliminary data.</text>
</comment>
<dbReference type="InterPro" id="IPR018934">
    <property type="entry name" value="RIO_dom"/>
</dbReference>
<keyword evidence="3" id="KW-0723">Serine/threonine-protein kinase</keyword>
<feature type="region of interest" description="Disordered" evidence="12">
    <location>
        <begin position="25"/>
        <end position="44"/>
    </location>
</feature>
<keyword evidence="9" id="KW-0460">Magnesium</keyword>
<dbReference type="GO" id="GO:0005524">
    <property type="term" value="F:ATP binding"/>
    <property type="evidence" value="ECO:0007669"/>
    <property type="project" value="UniProtKB-KW"/>
</dbReference>
<keyword evidence="4" id="KW-0808">Transferase</keyword>
<evidence type="ECO:0000256" key="3">
    <source>
        <dbReference type="ARBA" id="ARBA00022527"/>
    </source>
</evidence>
<comment type="catalytic activity">
    <reaction evidence="11">
        <text>L-seryl-[protein] + ATP = O-phospho-L-seryl-[protein] + ADP + H(+)</text>
        <dbReference type="Rhea" id="RHEA:17989"/>
        <dbReference type="Rhea" id="RHEA-COMP:9863"/>
        <dbReference type="Rhea" id="RHEA-COMP:11604"/>
        <dbReference type="ChEBI" id="CHEBI:15378"/>
        <dbReference type="ChEBI" id="CHEBI:29999"/>
        <dbReference type="ChEBI" id="CHEBI:30616"/>
        <dbReference type="ChEBI" id="CHEBI:83421"/>
        <dbReference type="ChEBI" id="CHEBI:456216"/>
        <dbReference type="EC" id="2.7.11.1"/>
    </reaction>
</comment>
<evidence type="ECO:0000256" key="1">
    <source>
        <dbReference type="ARBA" id="ARBA00009196"/>
    </source>
</evidence>
<evidence type="ECO:0000256" key="4">
    <source>
        <dbReference type="ARBA" id="ARBA00022679"/>
    </source>
</evidence>
<evidence type="ECO:0000256" key="8">
    <source>
        <dbReference type="ARBA" id="ARBA00022840"/>
    </source>
</evidence>
<keyword evidence="5" id="KW-0479">Metal-binding</keyword>
<evidence type="ECO:0000256" key="2">
    <source>
        <dbReference type="ARBA" id="ARBA00012513"/>
    </source>
</evidence>
<proteinExistence type="inferred from homology"/>
<dbReference type="Gene3D" id="3.30.200.20">
    <property type="entry name" value="Phosphorylase Kinase, domain 1"/>
    <property type="match status" value="1"/>
</dbReference>
<dbReference type="AlphaFoldDB" id="A0AAW1JY02"/>
<dbReference type="SUPFAM" id="SSF56112">
    <property type="entry name" value="Protein kinase-like (PK-like)"/>
    <property type="match status" value="1"/>
</dbReference>
<dbReference type="EC" id="2.7.11.1" evidence="2"/>
<evidence type="ECO:0000256" key="9">
    <source>
        <dbReference type="ARBA" id="ARBA00022842"/>
    </source>
</evidence>
<dbReference type="GO" id="GO:0004674">
    <property type="term" value="F:protein serine/threonine kinase activity"/>
    <property type="evidence" value="ECO:0007669"/>
    <property type="project" value="UniProtKB-KW"/>
</dbReference>
<keyword evidence="8" id="KW-0067">ATP-binding</keyword>
<accession>A0AAW1JY02</accession>
<comment type="catalytic activity">
    <reaction evidence="10">
        <text>L-threonyl-[protein] + ATP = O-phospho-L-threonyl-[protein] + ADP + H(+)</text>
        <dbReference type="Rhea" id="RHEA:46608"/>
        <dbReference type="Rhea" id="RHEA-COMP:11060"/>
        <dbReference type="Rhea" id="RHEA-COMP:11605"/>
        <dbReference type="ChEBI" id="CHEBI:15378"/>
        <dbReference type="ChEBI" id="CHEBI:30013"/>
        <dbReference type="ChEBI" id="CHEBI:30616"/>
        <dbReference type="ChEBI" id="CHEBI:61977"/>
        <dbReference type="ChEBI" id="CHEBI:456216"/>
        <dbReference type="EC" id="2.7.11.1"/>
    </reaction>
</comment>
<dbReference type="InterPro" id="IPR000687">
    <property type="entry name" value="RIO_kinase"/>
</dbReference>
<dbReference type="Pfam" id="PF01163">
    <property type="entry name" value="RIO1"/>
    <property type="match status" value="1"/>
</dbReference>
<reference evidence="14 15" key="1">
    <citation type="journal article" date="2024" name="BMC Genomics">
        <title>De novo assembly and annotation of Popillia japonica's genome with initial clues to its potential as an invasive pest.</title>
        <authorList>
            <person name="Cucini C."/>
            <person name="Boschi S."/>
            <person name="Funari R."/>
            <person name="Cardaioli E."/>
            <person name="Iannotti N."/>
            <person name="Marturano G."/>
            <person name="Paoli F."/>
            <person name="Bruttini M."/>
            <person name="Carapelli A."/>
            <person name="Frati F."/>
            <person name="Nardi F."/>
        </authorList>
    </citation>
    <scope>NUCLEOTIDE SEQUENCE [LARGE SCALE GENOMIC DNA]</scope>
    <source>
        <strain evidence="14">DMR45628</strain>
    </source>
</reference>
<keyword evidence="6" id="KW-0547">Nucleotide-binding</keyword>
<evidence type="ECO:0000256" key="5">
    <source>
        <dbReference type="ARBA" id="ARBA00022723"/>
    </source>
</evidence>
<gene>
    <name evidence="14" type="ORF">QE152_g26862</name>
</gene>
<protein>
    <recommendedName>
        <fullName evidence="2">non-specific serine/threonine protein kinase</fullName>
        <ecNumber evidence="2">2.7.11.1</ecNumber>
    </recommendedName>
</protein>
<keyword evidence="15" id="KW-1185">Reference proteome</keyword>
<comment type="similarity">
    <text evidence="1">Belongs to the protein kinase superfamily. RIO-type Ser/Thr kinase family.</text>
</comment>
<organism evidence="14 15">
    <name type="scientific">Popillia japonica</name>
    <name type="common">Japanese beetle</name>
    <dbReference type="NCBI Taxonomy" id="7064"/>
    <lineage>
        <taxon>Eukaryota</taxon>
        <taxon>Metazoa</taxon>
        <taxon>Ecdysozoa</taxon>
        <taxon>Arthropoda</taxon>
        <taxon>Hexapoda</taxon>
        <taxon>Insecta</taxon>
        <taxon>Pterygota</taxon>
        <taxon>Neoptera</taxon>
        <taxon>Endopterygota</taxon>
        <taxon>Coleoptera</taxon>
        <taxon>Polyphaga</taxon>
        <taxon>Scarabaeiformia</taxon>
        <taxon>Scarabaeidae</taxon>
        <taxon>Rutelinae</taxon>
        <taxon>Popillia</taxon>
    </lineage>
</organism>
<evidence type="ECO:0000256" key="10">
    <source>
        <dbReference type="ARBA" id="ARBA00047899"/>
    </source>
</evidence>
<evidence type="ECO:0000313" key="15">
    <source>
        <dbReference type="Proteomes" id="UP001458880"/>
    </source>
</evidence>
<dbReference type="PANTHER" id="PTHR45723">
    <property type="entry name" value="SERINE/THREONINE-PROTEIN KINASE RIO1"/>
    <property type="match status" value="1"/>
</dbReference>
<feature type="domain" description="RIO kinase" evidence="13">
    <location>
        <begin position="109"/>
        <end position="316"/>
    </location>
</feature>
<evidence type="ECO:0000313" key="14">
    <source>
        <dbReference type="EMBL" id="KAK9708996.1"/>
    </source>
</evidence>
<evidence type="ECO:0000256" key="11">
    <source>
        <dbReference type="ARBA" id="ARBA00048679"/>
    </source>
</evidence>
<evidence type="ECO:0000259" key="13">
    <source>
        <dbReference type="SMART" id="SM00090"/>
    </source>
</evidence>
<evidence type="ECO:0000256" key="6">
    <source>
        <dbReference type="ARBA" id="ARBA00022741"/>
    </source>
</evidence>
<dbReference type="EMBL" id="JASPKY010000318">
    <property type="protein sequence ID" value="KAK9708996.1"/>
    <property type="molecule type" value="Genomic_DNA"/>
</dbReference>
<dbReference type="Gene3D" id="1.10.510.10">
    <property type="entry name" value="Transferase(Phosphotransferase) domain 1"/>
    <property type="match status" value="1"/>
</dbReference>
<evidence type="ECO:0000256" key="7">
    <source>
        <dbReference type="ARBA" id="ARBA00022777"/>
    </source>
</evidence>
<dbReference type="InterPro" id="IPR011009">
    <property type="entry name" value="Kinase-like_dom_sf"/>
</dbReference>
<evidence type="ECO:0000256" key="12">
    <source>
        <dbReference type="SAM" id="MobiDB-lite"/>
    </source>
</evidence>
<name>A0AAW1JY02_POPJA</name>
<sequence length="316" mass="36646">MSSPWNTIAAPETKFLKDIISEELKRNSQRSENQEHSVIPPRAKFGRDIEDEDLAKILQEEVCKPSIMRNDSYESEDNDADIYWDKFDPVLRKFDPIPLYNSQNQPNIHDQKYKNMIYGVDPEAKVILKEMIIEKVFDKVESLISKGKQATILHVYKNQLAHYIVKVFKSSEAQLKAQNERDYLLRLKRAGIPCPKVIIIRKHVLVISLIGQEKPAPCIADVHLNGIHARIAYTLVADYMKTLYNECNLIHANLSEKKILWYRDYCRLIDLSHAVEVYEENALDLLFNDCVNICKFFTQFNIPDSSPEELFNDITG</sequence>
<dbReference type="InterPro" id="IPR051272">
    <property type="entry name" value="RIO-type_Ser/Thr_kinase"/>
</dbReference>
<dbReference type="Proteomes" id="UP001458880">
    <property type="component" value="Unassembled WGS sequence"/>
</dbReference>